<comment type="catalytic activity">
    <reaction evidence="1">
        <text>[protein]-peptidylproline (omega=180) = [protein]-peptidylproline (omega=0)</text>
        <dbReference type="Rhea" id="RHEA:16237"/>
        <dbReference type="Rhea" id="RHEA-COMP:10747"/>
        <dbReference type="Rhea" id="RHEA-COMP:10748"/>
        <dbReference type="ChEBI" id="CHEBI:83833"/>
        <dbReference type="ChEBI" id="CHEBI:83834"/>
        <dbReference type="EC" id="5.2.1.8"/>
    </reaction>
</comment>
<dbReference type="Proteomes" id="UP000293568">
    <property type="component" value="Chromosome"/>
</dbReference>
<evidence type="ECO:0000256" key="6">
    <source>
        <dbReference type="PROSITE-ProRule" id="PRU00278"/>
    </source>
</evidence>
<dbReference type="Pfam" id="PF00639">
    <property type="entry name" value="Rotamase"/>
    <property type="match status" value="1"/>
</dbReference>
<reference evidence="9 10" key="1">
    <citation type="submission" date="2019-01" db="EMBL/GenBank/DDBJ databases">
        <title>Genome sequencing of strain FW100M-2.</title>
        <authorList>
            <person name="Heo J."/>
            <person name="Kim S.-J."/>
            <person name="Kim J.-S."/>
            <person name="Hong S.-B."/>
            <person name="Kwon S.-W."/>
        </authorList>
    </citation>
    <scope>NUCLEOTIDE SEQUENCE [LARGE SCALE GENOMIC DNA]</scope>
    <source>
        <strain evidence="9 10">FW100M-2</strain>
    </source>
</reference>
<name>A0A4P6F020_9BACL</name>
<dbReference type="InterPro" id="IPR023058">
    <property type="entry name" value="PPIase_PpiC_CS"/>
</dbReference>
<accession>A0A4P6F020</accession>
<keyword evidence="4 6" id="KW-0697">Rotamase</keyword>
<dbReference type="SUPFAM" id="SSF109998">
    <property type="entry name" value="Triger factor/SurA peptide-binding domain-like"/>
    <property type="match status" value="1"/>
</dbReference>
<dbReference type="PANTHER" id="PTHR47245:SF1">
    <property type="entry name" value="FOLDASE PROTEIN PRSA"/>
    <property type="match status" value="1"/>
</dbReference>
<keyword evidence="3" id="KW-0732">Signal</keyword>
<dbReference type="RefSeq" id="WP_129442049.1">
    <property type="nucleotide sequence ID" value="NZ_CP035492.1"/>
</dbReference>
<dbReference type="PROSITE" id="PS50198">
    <property type="entry name" value="PPIC_PPIASE_2"/>
    <property type="match status" value="1"/>
</dbReference>
<organism evidence="9 10">
    <name type="scientific">Paenibacillus protaetiae</name>
    <dbReference type="NCBI Taxonomy" id="2509456"/>
    <lineage>
        <taxon>Bacteria</taxon>
        <taxon>Bacillati</taxon>
        <taxon>Bacillota</taxon>
        <taxon>Bacilli</taxon>
        <taxon>Bacillales</taxon>
        <taxon>Paenibacillaceae</taxon>
        <taxon>Paenibacillus</taxon>
    </lineage>
</organism>
<evidence type="ECO:0000313" key="9">
    <source>
        <dbReference type="EMBL" id="QAY67419.1"/>
    </source>
</evidence>
<dbReference type="EC" id="5.2.1.8" evidence="2"/>
<dbReference type="Gene3D" id="3.10.50.40">
    <property type="match status" value="1"/>
</dbReference>
<dbReference type="EMBL" id="CP035492">
    <property type="protein sequence ID" value="QAY67419.1"/>
    <property type="molecule type" value="Genomic_DNA"/>
</dbReference>
<dbReference type="GO" id="GO:0003755">
    <property type="term" value="F:peptidyl-prolyl cis-trans isomerase activity"/>
    <property type="evidence" value="ECO:0007669"/>
    <property type="project" value="UniProtKB-KW"/>
</dbReference>
<dbReference type="PANTHER" id="PTHR47245">
    <property type="entry name" value="PEPTIDYLPROLYL ISOMERASE"/>
    <property type="match status" value="1"/>
</dbReference>
<proteinExistence type="predicted"/>
<sequence>MRKYEVLRAVVILQAICMVVLAAVVVVKLLPGQDGSDDSDTKFREGGLAEGSKAVASIGGETVTEKELGQALYDKYGEEVLRTILVHKAIDLEVKKEGITLTSEEQEAELSSLTEGYSSESEYFQMMQDQLGMTKQEVLDDMRYRLLLEKIATQSVTVSKQEIDDYIDAHADSYSDKLQLHLRWIVTSTEQAANSVLDRLAGGEDFAQLAEEQSIDSFTAASGGDLGLIDAKDPFYQPDILDAASRLQTGEYAGPFEVDAGYAVVQLVERRLTKGQDMAEVRKQVEQQLALAKAKPLHDVEDDLLRKYGAVNFP</sequence>
<evidence type="ECO:0000256" key="2">
    <source>
        <dbReference type="ARBA" id="ARBA00013194"/>
    </source>
</evidence>
<dbReference type="KEGG" id="pprt:ET464_14510"/>
<evidence type="ECO:0000256" key="1">
    <source>
        <dbReference type="ARBA" id="ARBA00000971"/>
    </source>
</evidence>
<dbReference type="InterPro" id="IPR050245">
    <property type="entry name" value="PrsA_foldase"/>
</dbReference>
<keyword evidence="10" id="KW-1185">Reference proteome</keyword>
<keyword evidence="7" id="KW-1133">Transmembrane helix</keyword>
<gene>
    <name evidence="9" type="ORF">ET464_14510</name>
</gene>
<evidence type="ECO:0000256" key="5">
    <source>
        <dbReference type="ARBA" id="ARBA00023235"/>
    </source>
</evidence>
<feature type="transmembrane region" description="Helical" evidence="7">
    <location>
        <begin position="7"/>
        <end position="30"/>
    </location>
</feature>
<dbReference type="InterPro" id="IPR027304">
    <property type="entry name" value="Trigger_fact/SurA_dom_sf"/>
</dbReference>
<dbReference type="AlphaFoldDB" id="A0A4P6F020"/>
<dbReference type="InterPro" id="IPR000297">
    <property type="entry name" value="PPIase_PpiC"/>
</dbReference>
<feature type="domain" description="PpiC" evidence="8">
    <location>
        <begin position="177"/>
        <end position="269"/>
    </location>
</feature>
<protein>
    <recommendedName>
        <fullName evidence="2">peptidylprolyl isomerase</fullName>
        <ecNumber evidence="2">5.2.1.8</ecNumber>
    </recommendedName>
</protein>
<evidence type="ECO:0000259" key="8">
    <source>
        <dbReference type="PROSITE" id="PS50198"/>
    </source>
</evidence>
<dbReference type="InterPro" id="IPR046357">
    <property type="entry name" value="PPIase_dom_sf"/>
</dbReference>
<evidence type="ECO:0000256" key="4">
    <source>
        <dbReference type="ARBA" id="ARBA00023110"/>
    </source>
</evidence>
<evidence type="ECO:0000256" key="7">
    <source>
        <dbReference type="SAM" id="Phobius"/>
    </source>
</evidence>
<dbReference type="SUPFAM" id="SSF54534">
    <property type="entry name" value="FKBP-like"/>
    <property type="match status" value="1"/>
</dbReference>
<evidence type="ECO:0000256" key="3">
    <source>
        <dbReference type="ARBA" id="ARBA00022729"/>
    </source>
</evidence>
<keyword evidence="5 6" id="KW-0413">Isomerase</keyword>
<dbReference type="PROSITE" id="PS01096">
    <property type="entry name" value="PPIC_PPIASE_1"/>
    <property type="match status" value="1"/>
</dbReference>
<keyword evidence="7" id="KW-0472">Membrane</keyword>
<keyword evidence="7" id="KW-0812">Transmembrane</keyword>
<evidence type="ECO:0000313" key="10">
    <source>
        <dbReference type="Proteomes" id="UP000293568"/>
    </source>
</evidence>
<dbReference type="OrthoDB" id="2677468at2"/>